<keyword evidence="1" id="KW-0812">Transmembrane</keyword>
<dbReference type="InterPro" id="IPR050640">
    <property type="entry name" value="Bact_2-comp_sensor_kinase"/>
</dbReference>
<evidence type="ECO:0000313" key="5">
    <source>
        <dbReference type="Proteomes" id="UP000520814"/>
    </source>
</evidence>
<proteinExistence type="predicted"/>
<feature type="transmembrane region" description="Helical" evidence="1">
    <location>
        <begin position="123"/>
        <end position="142"/>
    </location>
</feature>
<keyword evidence="5" id="KW-1185">Reference proteome</keyword>
<dbReference type="InterPro" id="IPR003594">
    <property type="entry name" value="HATPase_dom"/>
</dbReference>
<organism evidence="4 5">
    <name type="scientific">Armatimonas rosea</name>
    <dbReference type="NCBI Taxonomy" id="685828"/>
    <lineage>
        <taxon>Bacteria</taxon>
        <taxon>Bacillati</taxon>
        <taxon>Armatimonadota</taxon>
        <taxon>Armatimonadia</taxon>
        <taxon>Armatimonadales</taxon>
        <taxon>Armatimonadaceae</taxon>
        <taxon>Armatimonas</taxon>
    </lineage>
</organism>
<gene>
    <name evidence="4" type="ORF">HNQ39_002853</name>
</gene>
<sequence length="411" mass="44864">MNPETLDDFLKSTCVIVVFAYLLTRQRLEAIGWLGAIFGAVGLVELWLSRERSPYDTYTLIITFAALRFGVRVGAIAALIVGVGAPLFLHEQALMRTWLALGMSLGAGLVVRRTLPERRTSLACFLAITLAETGAILARSLLHRQSEILFSPSLAFLKIGANGLGALLLQMVFSDAQARQRAEELRVEVERGRTRLAEAQLAALQARVHPHFLFNALTSIAALCRLAPSQAEKAIILLGQLMRRALESSPRNLVPLGEELEAVSGYLELEALRLGTRLSIVRTLDPSCLGVLVPPFAVQTLVENAILHGISPDVEPAVLTLVVRAQKKRVLVSIGDTGVGMEPEVLLRARSRGQAKENEHPHGIPLASERLVLLWGRGARLRVFSRAGQGTWVVFGVPRGERQGEKGEVRQ</sequence>
<evidence type="ECO:0000313" key="4">
    <source>
        <dbReference type="EMBL" id="MBB6051062.1"/>
    </source>
</evidence>
<keyword evidence="1" id="KW-0472">Membrane</keyword>
<reference evidence="4 5" key="1">
    <citation type="submission" date="2020-08" db="EMBL/GenBank/DDBJ databases">
        <title>Genomic Encyclopedia of Type Strains, Phase IV (KMG-IV): sequencing the most valuable type-strain genomes for metagenomic binning, comparative biology and taxonomic classification.</title>
        <authorList>
            <person name="Goeker M."/>
        </authorList>
    </citation>
    <scope>NUCLEOTIDE SEQUENCE [LARGE SCALE GENOMIC DNA]</scope>
    <source>
        <strain evidence="4 5">DSM 23562</strain>
    </source>
</reference>
<name>A0A7W9W7X2_ARMRO</name>
<dbReference type="GO" id="GO:0016020">
    <property type="term" value="C:membrane"/>
    <property type="evidence" value="ECO:0007669"/>
    <property type="project" value="InterPro"/>
</dbReference>
<evidence type="ECO:0000259" key="3">
    <source>
        <dbReference type="Pfam" id="PF06580"/>
    </source>
</evidence>
<dbReference type="RefSeq" id="WP_184197169.1">
    <property type="nucleotide sequence ID" value="NZ_JACHGW010000002.1"/>
</dbReference>
<dbReference type="PANTHER" id="PTHR34220">
    <property type="entry name" value="SENSOR HISTIDINE KINASE YPDA"/>
    <property type="match status" value="1"/>
</dbReference>
<keyword evidence="4" id="KW-0808">Transferase</keyword>
<dbReference type="Pfam" id="PF06580">
    <property type="entry name" value="His_kinase"/>
    <property type="match status" value="1"/>
</dbReference>
<dbReference type="GO" id="GO:0000155">
    <property type="term" value="F:phosphorelay sensor kinase activity"/>
    <property type="evidence" value="ECO:0007669"/>
    <property type="project" value="InterPro"/>
</dbReference>
<dbReference type="InterPro" id="IPR010559">
    <property type="entry name" value="Sig_transdc_His_kin_internal"/>
</dbReference>
<dbReference type="SUPFAM" id="SSF55874">
    <property type="entry name" value="ATPase domain of HSP90 chaperone/DNA topoisomerase II/histidine kinase"/>
    <property type="match status" value="1"/>
</dbReference>
<feature type="transmembrane region" description="Helical" evidence="1">
    <location>
        <begin position="30"/>
        <end position="48"/>
    </location>
</feature>
<protein>
    <submittedName>
        <fullName evidence="4">Sensor histidine kinase YesM</fullName>
    </submittedName>
</protein>
<dbReference type="InterPro" id="IPR036890">
    <property type="entry name" value="HATPase_C_sf"/>
</dbReference>
<feature type="domain" description="Signal transduction histidine kinase internal region" evidence="3">
    <location>
        <begin position="199"/>
        <end position="278"/>
    </location>
</feature>
<evidence type="ECO:0000259" key="2">
    <source>
        <dbReference type="Pfam" id="PF02518"/>
    </source>
</evidence>
<dbReference type="PANTHER" id="PTHR34220:SF7">
    <property type="entry name" value="SENSOR HISTIDINE KINASE YPDA"/>
    <property type="match status" value="1"/>
</dbReference>
<comment type="caution">
    <text evidence="4">The sequence shown here is derived from an EMBL/GenBank/DDBJ whole genome shotgun (WGS) entry which is preliminary data.</text>
</comment>
<dbReference type="Proteomes" id="UP000520814">
    <property type="component" value="Unassembled WGS sequence"/>
</dbReference>
<feature type="transmembrane region" description="Helical" evidence="1">
    <location>
        <begin position="95"/>
        <end position="111"/>
    </location>
</feature>
<keyword evidence="4" id="KW-0418">Kinase</keyword>
<evidence type="ECO:0000256" key="1">
    <source>
        <dbReference type="SAM" id="Phobius"/>
    </source>
</evidence>
<dbReference type="EMBL" id="JACHGW010000002">
    <property type="protein sequence ID" value="MBB6051062.1"/>
    <property type="molecule type" value="Genomic_DNA"/>
</dbReference>
<dbReference type="Pfam" id="PF02518">
    <property type="entry name" value="HATPase_c"/>
    <property type="match status" value="1"/>
</dbReference>
<feature type="transmembrane region" description="Helical" evidence="1">
    <location>
        <begin position="69"/>
        <end position="89"/>
    </location>
</feature>
<feature type="domain" description="Histidine kinase/HSP90-like ATPase" evidence="2">
    <location>
        <begin position="298"/>
        <end position="399"/>
    </location>
</feature>
<dbReference type="Gene3D" id="3.30.565.10">
    <property type="entry name" value="Histidine kinase-like ATPase, C-terminal domain"/>
    <property type="match status" value="1"/>
</dbReference>
<accession>A0A7W9W7X2</accession>
<dbReference type="AlphaFoldDB" id="A0A7W9W7X2"/>
<keyword evidence="1" id="KW-1133">Transmembrane helix</keyword>